<dbReference type="InterPro" id="IPR017972">
    <property type="entry name" value="Cyt_P450_CS"/>
</dbReference>
<name>A0ABQ9M3H8_HEVBR</name>
<dbReference type="EMBL" id="JARPOI010000009">
    <property type="protein sequence ID" value="KAJ9173451.1"/>
    <property type="molecule type" value="Genomic_DNA"/>
</dbReference>
<keyword evidence="1" id="KW-0349">Heme</keyword>
<evidence type="ECO:0000313" key="3">
    <source>
        <dbReference type="EMBL" id="KAJ9173448.1"/>
    </source>
</evidence>
<organism evidence="4 5">
    <name type="scientific">Hevea brasiliensis</name>
    <name type="common">Para rubber tree</name>
    <name type="synonym">Siphonia brasiliensis</name>
    <dbReference type="NCBI Taxonomy" id="3981"/>
    <lineage>
        <taxon>Eukaryota</taxon>
        <taxon>Viridiplantae</taxon>
        <taxon>Streptophyta</taxon>
        <taxon>Embryophyta</taxon>
        <taxon>Tracheophyta</taxon>
        <taxon>Spermatophyta</taxon>
        <taxon>Magnoliopsida</taxon>
        <taxon>eudicotyledons</taxon>
        <taxon>Gunneridae</taxon>
        <taxon>Pentapetalae</taxon>
        <taxon>rosids</taxon>
        <taxon>fabids</taxon>
        <taxon>Malpighiales</taxon>
        <taxon>Euphorbiaceae</taxon>
        <taxon>Crotonoideae</taxon>
        <taxon>Micrandreae</taxon>
        <taxon>Hevea</taxon>
    </lineage>
</organism>
<dbReference type="PANTHER" id="PTHR47951:SF7">
    <property type="entry name" value="FLAVONOID 3',5'-HYDROXYLASE-LIKE ISOFORM X1"/>
    <property type="match status" value="1"/>
</dbReference>
<dbReference type="Proteomes" id="UP001174677">
    <property type="component" value="Chromosome 9"/>
</dbReference>
<evidence type="ECO:0000256" key="1">
    <source>
        <dbReference type="RuleBase" id="RU000461"/>
    </source>
</evidence>
<comment type="caution">
    <text evidence="4">The sequence shown here is derived from an EMBL/GenBank/DDBJ whole genome shotgun (WGS) entry which is preliminary data.</text>
</comment>
<accession>A0ABQ9M3H8</accession>
<comment type="similarity">
    <text evidence="1">Belongs to the cytochrome P450 family.</text>
</comment>
<dbReference type="Gene3D" id="1.10.630.10">
    <property type="entry name" value="Cytochrome P450"/>
    <property type="match status" value="1"/>
</dbReference>
<gene>
    <name evidence="3" type="ORF">P3X46_016580</name>
    <name evidence="4" type="ORF">P3X46_016583</name>
</gene>
<dbReference type="PRINTS" id="PR00385">
    <property type="entry name" value="P450"/>
</dbReference>
<dbReference type="InterPro" id="IPR001128">
    <property type="entry name" value="Cyt_P450"/>
</dbReference>
<keyword evidence="1" id="KW-0560">Oxidoreductase</keyword>
<keyword evidence="5" id="KW-1185">Reference proteome</keyword>
<dbReference type="InterPro" id="IPR002401">
    <property type="entry name" value="Cyt_P450_E_grp-I"/>
</dbReference>
<keyword evidence="1" id="KW-0479">Metal-binding</keyword>
<dbReference type="PANTHER" id="PTHR47951">
    <property type="entry name" value="OS08G0547900 PROTEIN"/>
    <property type="match status" value="1"/>
</dbReference>
<reference evidence="4" key="1">
    <citation type="journal article" date="2023" name="Plant Biotechnol. J.">
        <title>Chromosome-level wild Hevea brasiliensis genome provides new tools for genomic-assisted breeding and valuable loci to elevate rubber yield.</title>
        <authorList>
            <person name="Cheng H."/>
            <person name="Song X."/>
            <person name="Hu Y."/>
            <person name="Wu T."/>
            <person name="Yang Q."/>
            <person name="An Z."/>
            <person name="Feng S."/>
            <person name="Deng Z."/>
            <person name="Wu W."/>
            <person name="Zeng X."/>
            <person name="Tu M."/>
            <person name="Wang X."/>
            <person name="Huang H."/>
        </authorList>
    </citation>
    <scope>NUCLEOTIDE SEQUENCE</scope>
    <source>
        <strain evidence="4">MT/VB/25A 57/8</strain>
    </source>
</reference>
<dbReference type="Pfam" id="PF00067">
    <property type="entry name" value="p450"/>
    <property type="match status" value="1"/>
</dbReference>
<keyword evidence="1" id="KW-0503">Monooxygenase</keyword>
<dbReference type="PROSITE" id="PS00086">
    <property type="entry name" value="CYTOCHROME_P450"/>
    <property type="match status" value="1"/>
</dbReference>
<evidence type="ECO:0000313" key="5">
    <source>
        <dbReference type="Proteomes" id="UP001174677"/>
    </source>
</evidence>
<feature type="transmembrane region" description="Helical" evidence="2">
    <location>
        <begin position="21"/>
        <end position="38"/>
    </location>
</feature>
<keyword evidence="2" id="KW-1133">Transmembrane helix</keyword>
<dbReference type="PRINTS" id="PR00463">
    <property type="entry name" value="EP450I"/>
</dbReference>
<protein>
    <recommendedName>
        <fullName evidence="6">Cytochrome P450</fullName>
    </recommendedName>
</protein>
<keyword evidence="2" id="KW-0472">Membrane</keyword>
<evidence type="ECO:0000313" key="4">
    <source>
        <dbReference type="EMBL" id="KAJ9173451.1"/>
    </source>
</evidence>
<dbReference type="SUPFAM" id="SSF48264">
    <property type="entry name" value="Cytochrome P450"/>
    <property type="match status" value="1"/>
</dbReference>
<evidence type="ECO:0008006" key="6">
    <source>
        <dbReference type="Google" id="ProtNLM"/>
    </source>
</evidence>
<keyword evidence="2" id="KW-0812">Transmembrane</keyword>
<dbReference type="InterPro" id="IPR036396">
    <property type="entry name" value="Cyt_P450_sf"/>
</dbReference>
<dbReference type="EMBL" id="JARPOI010000009">
    <property type="protein sequence ID" value="KAJ9173448.1"/>
    <property type="molecule type" value="Genomic_DNA"/>
</dbReference>
<evidence type="ECO:0000256" key="2">
    <source>
        <dbReference type="SAM" id="Phobius"/>
    </source>
</evidence>
<proteinExistence type="inferred from homology"/>
<sequence length="531" mass="60252">MFNFFYGLWSSWWDCSRERENFFLTLSVPAILILWFLWNVRKSKKAIPPLPPGPRGLPVVGYLPFLSTELHKKFTELAGVYGPIYKLWLGKKLCVVVSSQSAAKEILRDQDATFGNRDASIVGRIISYGGSDIAWSSMGPAWKKMRKVFVRELLSNSNLETLSALRKQEVKRTIRNTYNNTGKPIDIGETAFLTITKSIMNMLWGGILEGEDTHNVGKEFRNLMAELMVLLGKPNISDLFPVLAALDLQGMQKQTRKILQSFDNFINPIIERGQKLVEANKVSTTVEKNNQRKDLLLLLLELKEHHENTETSFSMNELKGLLIDTVLGGTDTTSTMVEWVIAELMQNQEVMEKVHQELDEVVGLNNCVEEFHLPRLCFLDAVVKETFRLHPALPLLVPHCPSQSCTIGGYTIPKGTAVFLNVYAIHRDPNLWDNPLEFRPDRYLNKHTTKFDYSGNNIQFLPFGSGRRICAGLPLAEKMLMYQLASLLHAFEWKLPNGTNPELSDKYGIVVKVLKPVVVIPTPRLSNLDLY</sequence>
<keyword evidence="1" id="KW-0408">Iron</keyword>